<dbReference type="Proteomes" id="UP001420932">
    <property type="component" value="Unassembled WGS sequence"/>
</dbReference>
<dbReference type="InterPro" id="IPR045107">
    <property type="entry name" value="SAC3/GANP/THP3"/>
</dbReference>
<dbReference type="InterPro" id="IPR000717">
    <property type="entry name" value="PCI_dom"/>
</dbReference>
<accession>A0AAP0J6B1</accession>
<dbReference type="InterPro" id="IPR005062">
    <property type="entry name" value="SAC3/GANP/THP3_conserved"/>
</dbReference>
<keyword evidence="4" id="KW-1185">Reference proteome</keyword>
<dbReference type="AlphaFoldDB" id="A0AAP0J6B1"/>
<comment type="caution">
    <text evidence="3">The sequence shown here is derived from an EMBL/GenBank/DDBJ whole genome shotgun (WGS) entry which is preliminary data.</text>
</comment>
<dbReference type="Pfam" id="PF03399">
    <property type="entry name" value="SAC3_GANP"/>
    <property type="match status" value="2"/>
</dbReference>
<dbReference type="Gene3D" id="1.25.40.990">
    <property type="match status" value="1"/>
</dbReference>
<feature type="region of interest" description="Disordered" evidence="1">
    <location>
        <begin position="90"/>
        <end position="144"/>
    </location>
</feature>
<evidence type="ECO:0000313" key="3">
    <source>
        <dbReference type="EMBL" id="KAK9127188.1"/>
    </source>
</evidence>
<proteinExistence type="predicted"/>
<protein>
    <recommendedName>
        <fullName evidence="2">PCI domain-containing protein</fullName>
    </recommendedName>
</protein>
<reference evidence="3 4" key="1">
    <citation type="submission" date="2024-01" db="EMBL/GenBank/DDBJ databases">
        <title>Genome assemblies of Stephania.</title>
        <authorList>
            <person name="Yang L."/>
        </authorList>
    </citation>
    <scope>NUCLEOTIDE SEQUENCE [LARGE SCALE GENOMIC DNA]</scope>
    <source>
        <strain evidence="3">YNDBR</strain>
        <tissue evidence="3">Leaf</tissue>
    </source>
</reference>
<organism evidence="3 4">
    <name type="scientific">Stephania yunnanensis</name>
    <dbReference type="NCBI Taxonomy" id="152371"/>
    <lineage>
        <taxon>Eukaryota</taxon>
        <taxon>Viridiplantae</taxon>
        <taxon>Streptophyta</taxon>
        <taxon>Embryophyta</taxon>
        <taxon>Tracheophyta</taxon>
        <taxon>Spermatophyta</taxon>
        <taxon>Magnoliopsida</taxon>
        <taxon>Ranunculales</taxon>
        <taxon>Menispermaceae</taxon>
        <taxon>Menispermoideae</taxon>
        <taxon>Cissampelideae</taxon>
        <taxon>Stephania</taxon>
    </lineage>
</organism>
<evidence type="ECO:0000256" key="1">
    <source>
        <dbReference type="SAM" id="MobiDB-lite"/>
    </source>
</evidence>
<evidence type="ECO:0000313" key="4">
    <source>
        <dbReference type="Proteomes" id="UP001420932"/>
    </source>
</evidence>
<dbReference type="GO" id="GO:0005634">
    <property type="term" value="C:nucleus"/>
    <property type="evidence" value="ECO:0007669"/>
    <property type="project" value="TreeGrafter"/>
</dbReference>
<evidence type="ECO:0000259" key="2">
    <source>
        <dbReference type="PROSITE" id="PS50250"/>
    </source>
</evidence>
<dbReference type="PANTHER" id="PTHR12436">
    <property type="entry name" value="80 KDA MCM3-ASSOCIATED PROTEIN"/>
    <property type="match status" value="1"/>
</dbReference>
<dbReference type="PANTHER" id="PTHR12436:SF4">
    <property type="entry name" value="LEUKOCYTE RECEPTOR CLUSTER MEMBER 8"/>
    <property type="match status" value="1"/>
</dbReference>
<feature type="compositionally biased region" description="Polar residues" evidence="1">
    <location>
        <begin position="125"/>
        <end position="138"/>
    </location>
</feature>
<gene>
    <name evidence="3" type="ORF">Syun_015985</name>
</gene>
<dbReference type="FunFam" id="1.25.40.990:FF:000005">
    <property type="entry name" value="Putative SAC3/GANP family protein"/>
    <property type="match status" value="1"/>
</dbReference>
<name>A0AAP0J6B1_9MAGN</name>
<feature type="domain" description="PCI" evidence="2">
    <location>
        <begin position="311"/>
        <end position="497"/>
    </location>
</feature>
<sequence length="516" mass="58008">MITKAHADGTLHSRDWDTEPFFQLPETDTVQKNMLSPGVVSSLSTYKKTPNRRAKSRWEPLPEEKLVSSNHVSSKDITWHHSEERERAVLGGKKESKENIWTSPQVQQQTQTKNFQRPVKKQRFSDNFNNAESGNASSDSDKEESLTAYSAAAIALANSPEERKRRENRFKRFDKGHVNHTENKNFRPKVTGGGNLYNRRANALAISRSADDGGSRAVEDIDWDSLTVRGTCQEIEKRYLRLTSAPDPSTVRPEDVLEKALSMVQGSQKNYLYKCDQLKSIRQDLTVQRIRNELTVKVYETHARLALEAGDLPEFNQCQSQLKILYAEGIDGCRMEFTAYNLLCVIMHSSNNRDLVSSMARLSDETKKDVAVKHALAVRAAVTSGNYISFFKLYKMAPSLSTCIMDLYVEKMRFNAAKCISRSYRPTVPVAFIAQSLGFASSLPPTEGNDDKDSDGLEECEEWLRTHGACLNLDNSGEMMVDTKASSSSLFMPEPEDAVAHGDSNLAVNDFFTRTS</sequence>
<dbReference type="EMBL" id="JBBNAF010000007">
    <property type="protein sequence ID" value="KAK9127188.1"/>
    <property type="molecule type" value="Genomic_DNA"/>
</dbReference>
<dbReference type="PROSITE" id="PS50250">
    <property type="entry name" value="PCI"/>
    <property type="match status" value="1"/>
</dbReference>